<dbReference type="InterPro" id="IPR017850">
    <property type="entry name" value="Alkaline_phosphatase_core_sf"/>
</dbReference>
<dbReference type="PANTHER" id="PTHR45953">
    <property type="entry name" value="IDURONATE 2-SULFATASE"/>
    <property type="match status" value="1"/>
</dbReference>
<keyword evidence="5" id="KW-1185">Reference proteome</keyword>
<organism evidence="4 5">
    <name type="scientific">Eisenbergiella tayi</name>
    <dbReference type="NCBI Taxonomy" id="1432052"/>
    <lineage>
        <taxon>Bacteria</taxon>
        <taxon>Bacillati</taxon>
        <taxon>Bacillota</taxon>
        <taxon>Clostridia</taxon>
        <taxon>Lachnospirales</taxon>
        <taxon>Lachnospiraceae</taxon>
        <taxon>Eisenbergiella</taxon>
    </lineage>
</organism>
<evidence type="ECO:0000256" key="1">
    <source>
        <dbReference type="ARBA" id="ARBA00022723"/>
    </source>
</evidence>
<reference evidence="4 5" key="1">
    <citation type="submission" date="2016-08" db="EMBL/GenBank/DDBJ databases">
        <title>Characterization of Isolates of Eisenbergiella tayi Derived from Blood Cultures, Using Whole Genome Sequencing.</title>
        <authorList>
            <person name="Bernier A.-M."/>
            <person name="Burdz T."/>
            <person name="Wiebe D."/>
            <person name="Bernard K."/>
        </authorList>
    </citation>
    <scope>NUCLEOTIDE SEQUENCE [LARGE SCALE GENOMIC DNA]</scope>
    <source>
        <strain evidence="4 5">NML120146</strain>
    </source>
</reference>
<sequence>MKGAGRMAEKPDILLFMMDQLAAKWLECGEKTGAFELPNVERLQRMGTTFTRAYTPNPVCMPARATIATGLLGEGHRVIENGYELSPEIPNFMKTLQQSGWRTGSFGKLHFRTYLNGPVHDYREYGFDVAASTDDVKIGEWTDWVKEKYPQFYEAALSTAAFGNLPGLKAYGEDKTDMQKLVAAAKKKIKKNCVISGGLPIENLYTLPFPDEVSQTEWITSKAEEFIMSADKDVPLLINASYVQPHDPFTPPEGCVRLVDPDRIPEPLQETWKKDPGHPKHFDYPGICTGIPAYWREARQYYFATIVCLDQQLGRLFDALEKRGKLENTYIILLSDHGEQLYDNGIVSKHNKHYDSCVRVPLMIAGPRLEKGKTCEELVQLEDIFPTILDLTGTQGPHLRVMDNYYVSEEFMPKLAGYSLVPFCKGGRKPVREYAYVESYRYWSTVRPLHWARSIITKEYRYTYYPEGGGEQLFDLKKDPDESVNVAVSEKYAAVRSRLRDMLLDRLITKDDPKCPLGCQFEHEHP</sequence>
<comment type="caution">
    <text evidence="4">The sequence shown here is derived from an EMBL/GenBank/DDBJ whole genome shotgun (WGS) entry which is preliminary data.</text>
</comment>
<evidence type="ECO:0000313" key="4">
    <source>
        <dbReference type="EMBL" id="ODR54368.1"/>
    </source>
</evidence>
<dbReference type="SUPFAM" id="SSF53649">
    <property type="entry name" value="Alkaline phosphatase-like"/>
    <property type="match status" value="1"/>
</dbReference>
<evidence type="ECO:0000259" key="3">
    <source>
        <dbReference type="Pfam" id="PF00884"/>
    </source>
</evidence>
<proteinExistence type="predicted"/>
<dbReference type="Pfam" id="PF00884">
    <property type="entry name" value="Sulfatase"/>
    <property type="match status" value="1"/>
</dbReference>
<dbReference type="InterPro" id="IPR000917">
    <property type="entry name" value="Sulfatase_N"/>
</dbReference>
<keyword evidence="2" id="KW-0378">Hydrolase</keyword>
<accession>A0ABX3ADU4</accession>
<feature type="domain" description="Sulfatase N-terminal" evidence="3">
    <location>
        <begin position="11"/>
        <end position="393"/>
    </location>
</feature>
<dbReference type="Proteomes" id="UP000094869">
    <property type="component" value="Unassembled WGS sequence"/>
</dbReference>
<protein>
    <recommendedName>
        <fullName evidence="3">Sulfatase N-terminal domain-containing protein</fullName>
    </recommendedName>
</protein>
<gene>
    <name evidence="4" type="ORF">BEI63_15420</name>
</gene>
<evidence type="ECO:0000256" key="2">
    <source>
        <dbReference type="ARBA" id="ARBA00022801"/>
    </source>
</evidence>
<dbReference type="PANTHER" id="PTHR45953:SF1">
    <property type="entry name" value="IDURONATE 2-SULFATASE"/>
    <property type="match status" value="1"/>
</dbReference>
<evidence type="ECO:0000313" key="5">
    <source>
        <dbReference type="Proteomes" id="UP000094869"/>
    </source>
</evidence>
<name>A0ABX3ADU4_9FIRM</name>
<dbReference type="Gene3D" id="3.40.720.10">
    <property type="entry name" value="Alkaline Phosphatase, subunit A"/>
    <property type="match status" value="1"/>
</dbReference>
<keyword evidence="1" id="KW-0479">Metal-binding</keyword>
<dbReference type="EMBL" id="MEHD01000025">
    <property type="protein sequence ID" value="ODR54368.1"/>
    <property type="molecule type" value="Genomic_DNA"/>
</dbReference>